<dbReference type="EMBL" id="JXMU01000010">
    <property type="protein sequence ID" value="KPB01513.1"/>
    <property type="molecule type" value="Genomic_DNA"/>
</dbReference>
<keyword evidence="6" id="KW-1185">Reference proteome</keyword>
<feature type="region of interest" description="Disordered" evidence="2">
    <location>
        <begin position="294"/>
        <end position="329"/>
    </location>
</feature>
<dbReference type="SUPFAM" id="SSF117892">
    <property type="entry name" value="Band 7/SPFH domain"/>
    <property type="match status" value="1"/>
</dbReference>
<dbReference type="Pfam" id="PF01145">
    <property type="entry name" value="Band_7"/>
    <property type="match status" value="1"/>
</dbReference>
<evidence type="ECO:0000256" key="3">
    <source>
        <dbReference type="SAM" id="Phobius"/>
    </source>
</evidence>
<dbReference type="PANTHER" id="PTHR43327">
    <property type="entry name" value="STOMATIN-LIKE PROTEIN 2, MITOCHONDRIAL"/>
    <property type="match status" value="1"/>
</dbReference>
<dbReference type="AlphaFoldDB" id="A0A0M9GMW8"/>
<dbReference type="InterPro" id="IPR050710">
    <property type="entry name" value="Band7/mec-2_domain"/>
</dbReference>
<feature type="domain" description="Band 7" evidence="4">
    <location>
        <begin position="22"/>
        <end position="185"/>
    </location>
</feature>
<name>A0A0M9GMW8_9HYPH</name>
<dbReference type="InterPro" id="IPR036013">
    <property type="entry name" value="Band_7/SPFH_dom_sf"/>
</dbReference>
<dbReference type="GO" id="GO:0016020">
    <property type="term" value="C:membrane"/>
    <property type="evidence" value="ECO:0007669"/>
    <property type="project" value="UniProtKB-SubCell"/>
</dbReference>
<keyword evidence="3" id="KW-0812">Transmembrane</keyword>
<comment type="subcellular location">
    <subcellularLocation>
        <location evidence="1">Membrane</location>
        <topology evidence="1">Single-pass membrane protein</topology>
    </subcellularLocation>
</comment>
<dbReference type="Gene3D" id="3.30.479.30">
    <property type="entry name" value="Band 7 domain"/>
    <property type="match status" value="1"/>
</dbReference>
<dbReference type="PATRIC" id="fig|1514904.3.peg.417"/>
<dbReference type="RefSeq" id="WP_053998821.1">
    <property type="nucleotide sequence ID" value="NZ_JXMU01000010.1"/>
</dbReference>
<dbReference type="PANTHER" id="PTHR43327:SF31">
    <property type="entry name" value="HYPERSENSITIVE-INDUCED RESPONSE PROTEIN 2"/>
    <property type="match status" value="1"/>
</dbReference>
<feature type="transmembrane region" description="Helical" evidence="3">
    <location>
        <begin position="6"/>
        <end position="27"/>
    </location>
</feature>
<dbReference type="OrthoDB" id="9809197at2"/>
<evidence type="ECO:0000259" key="4">
    <source>
        <dbReference type="SMART" id="SM00244"/>
    </source>
</evidence>
<feature type="compositionally biased region" description="Polar residues" evidence="2">
    <location>
        <begin position="303"/>
        <end position="316"/>
    </location>
</feature>
<accession>A0A0M9GMW8</accession>
<dbReference type="InterPro" id="IPR001107">
    <property type="entry name" value="Band_7"/>
</dbReference>
<keyword evidence="3" id="KW-1133">Transmembrane helix</keyword>
<evidence type="ECO:0000256" key="2">
    <source>
        <dbReference type="SAM" id="MobiDB-lite"/>
    </source>
</evidence>
<dbReference type="SMART" id="SM00244">
    <property type="entry name" value="PHB"/>
    <property type="match status" value="1"/>
</dbReference>
<evidence type="ECO:0000256" key="1">
    <source>
        <dbReference type="ARBA" id="ARBA00004167"/>
    </source>
</evidence>
<dbReference type="Proteomes" id="UP000038011">
    <property type="component" value="Unassembled WGS sequence"/>
</dbReference>
<sequence>MSELTLFLMPAGLIFLVLLIWSIIVITPGKRASIIERFGRPLARAKMSGLTFKLPWPIDIIVSQVNLQLQEISADVSVKTSDNAFMLLPVKAQYRASSEPEGAVRAYYELEDPEQQITSYVLNNVRQSASGMTMIDLYQNRDAIEAQVQEALQERFIRYGYSIENVLIDEPQPSVEVRDAFNRVIASEREKEAAQNIADAKRIELVGVAQAESESKKLQGEGIANMRKAIAVGMEAAMKTLTDSGLNEQEALHLLMDTNRLDTISTAAAHGNLVLADMQDSTHFMNTIGALKAAEQNDRNRKNASNTERSPRQNRSIPALNPFARKDEE</sequence>
<proteinExistence type="predicted"/>
<reference evidence="5 6" key="1">
    <citation type="submission" date="2015-01" db="EMBL/GenBank/DDBJ databases">
        <title>Ahrensia donghaiensis sp. nov., a novel dimethylsulphoniopropionate-cleavage bacterium isolated from seawater and emended descriptions of the genus Ahrensia and Ahrensia kielensis.</title>
        <authorList>
            <person name="Liu J."/>
        </authorList>
    </citation>
    <scope>NUCLEOTIDE SEQUENCE [LARGE SCALE GENOMIC DNA]</scope>
    <source>
        <strain evidence="5 6">LZD062</strain>
    </source>
</reference>
<gene>
    <name evidence="5" type="ORF">SU32_07995</name>
</gene>
<organism evidence="5 6">
    <name type="scientific">Ahrensia marina</name>
    <dbReference type="NCBI Taxonomy" id="1514904"/>
    <lineage>
        <taxon>Bacteria</taxon>
        <taxon>Pseudomonadati</taxon>
        <taxon>Pseudomonadota</taxon>
        <taxon>Alphaproteobacteria</taxon>
        <taxon>Hyphomicrobiales</taxon>
        <taxon>Ahrensiaceae</taxon>
        <taxon>Ahrensia</taxon>
    </lineage>
</organism>
<evidence type="ECO:0000313" key="5">
    <source>
        <dbReference type="EMBL" id="KPB01513.1"/>
    </source>
</evidence>
<keyword evidence="3" id="KW-0472">Membrane</keyword>
<evidence type="ECO:0000313" key="6">
    <source>
        <dbReference type="Proteomes" id="UP000038011"/>
    </source>
</evidence>
<protein>
    <recommendedName>
        <fullName evidence="4">Band 7 domain-containing protein</fullName>
    </recommendedName>
</protein>
<dbReference type="STRING" id="1514904.SU32_07995"/>
<comment type="caution">
    <text evidence="5">The sequence shown here is derived from an EMBL/GenBank/DDBJ whole genome shotgun (WGS) entry which is preliminary data.</text>
</comment>